<keyword evidence="3" id="KW-0677">Repeat</keyword>
<evidence type="ECO:0000256" key="2">
    <source>
        <dbReference type="ARBA" id="ARBA00022614"/>
    </source>
</evidence>
<dbReference type="Proteomes" id="UP000813463">
    <property type="component" value="Chromosome 6"/>
</dbReference>
<dbReference type="InterPro" id="IPR036388">
    <property type="entry name" value="WH-like_DNA-bd_sf"/>
</dbReference>
<evidence type="ECO:0000313" key="12">
    <source>
        <dbReference type="RefSeq" id="XP_056686634.1"/>
    </source>
</evidence>
<evidence type="ECO:0000256" key="6">
    <source>
        <dbReference type="SAM" id="Phobius"/>
    </source>
</evidence>
<keyword evidence="4" id="KW-0611">Plant defense</keyword>
<dbReference type="RefSeq" id="XP_056686634.1">
    <property type="nucleotide sequence ID" value="XM_056830656.1"/>
</dbReference>
<dbReference type="Pfam" id="PF23247">
    <property type="entry name" value="LRR_RPS2"/>
    <property type="match status" value="1"/>
</dbReference>
<feature type="region of interest" description="Disordered" evidence="5">
    <location>
        <begin position="1023"/>
        <end position="1043"/>
    </location>
</feature>
<dbReference type="Gene3D" id="3.40.50.300">
    <property type="entry name" value="P-loop containing nucleotide triphosphate hydrolases"/>
    <property type="match status" value="1"/>
</dbReference>
<dbReference type="InterPro" id="IPR003591">
    <property type="entry name" value="Leu-rich_rpt_typical-subtyp"/>
</dbReference>
<evidence type="ECO:0000256" key="4">
    <source>
        <dbReference type="ARBA" id="ARBA00022821"/>
    </source>
</evidence>
<dbReference type="SMART" id="SM00369">
    <property type="entry name" value="LRR_TYP"/>
    <property type="match status" value="3"/>
</dbReference>
<feature type="domain" description="Disease resistance protein At4g27190-like leucine-rich repeats" evidence="8">
    <location>
        <begin position="803"/>
        <end position="898"/>
    </location>
</feature>
<evidence type="ECO:0000259" key="8">
    <source>
        <dbReference type="Pfam" id="PF23247"/>
    </source>
</evidence>
<organism evidence="10 12">
    <name type="scientific">Spinacia oleracea</name>
    <name type="common">Spinach</name>
    <dbReference type="NCBI Taxonomy" id="3562"/>
    <lineage>
        <taxon>Eukaryota</taxon>
        <taxon>Viridiplantae</taxon>
        <taxon>Streptophyta</taxon>
        <taxon>Embryophyta</taxon>
        <taxon>Tracheophyta</taxon>
        <taxon>Spermatophyta</taxon>
        <taxon>Magnoliopsida</taxon>
        <taxon>eudicotyledons</taxon>
        <taxon>Gunneridae</taxon>
        <taxon>Pentapetalae</taxon>
        <taxon>Caryophyllales</taxon>
        <taxon>Chenopodiaceae</taxon>
        <taxon>Chenopodioideae</taxon>
        <taxon>Anserineae</taxon>
        <taxon>Spinacia</taxon>
    </lineage>
</organism>
<keyword evidence="10" id="KW-1185">Reference proteome</keyword>
<keyword evidence="6" id="KW-1133">Transmembrane helix</keyword>
<dbReference type="InterPro" id="IPR050905">
    <property type="entry name" value="Plant_NBS-LRR"/>
</dbReference>
<dbReference type="GeneID" id="110776222"/>
<evidence type="ECO:0000256" key="5">
    <source>
        <dbReference type="SAM" id="MobiDB-lite"/>
    </source>
</evidence>
<name>A0ABM3QTE4_SPIOL</name>
<keyword evidence="2" id="KW-0433">Leucine-rich repeat</keyword>
<dbReference type="InterPro" id="IPR055414">
    <property type="entry name" value="LRR_R13L4/SHOC2-like"/>
</dbReference>
<dbReference type="Gene3D" id="3.80.10.10">
    <property type="entry name" value="Ribonuclease Inhibitor"/>
    <property type="match status" value="2"/>
</dbReference>
<feature type="transmembrane region" description="Helical" evidence="6">
    <location>
        <begin position="22"/>
        <end position="42"/>
    </location>
</feature>
<keyword evidence="6" id="KW-0812">Transmembrane</keyword>
<dbReference type="SUPFAM" id="SSF52540">
    <property type="entry name" value="P-loop containing nucleoside triphosphate hydrolases"/>
    <property type="match status" value="1"/>
</dbReference>
<evidence type="ECO:0000313" key="10">
    <source>
        <dbReference type="Proteomes" id="UP000813463"/>
    </source>
</evidence>
<evidence type="ECO:0000259" key="9">
    <source>
        <dbReference type="Pfam" id="PF23598"/>
    </source>
</evidence>
<dbReference type="Pfam" id="PF23598">
    <property type="entry name" value="LRR_14"/>
    <property type="match status" value="1"/>
</dbReference>
<evidence type="ECO:0000256" key="3">
    <source>
        <dbReference type="ARBA" id="ARBA00022737"/>
    </source>
</evidence>
<feature type="domain" description="Disease resistance R13L4/SHOC-2-like LRR" evidence="9">
    <location>
        <begin position="543"/>
        <end position="693"/>
    </location>
</feature>
<evidence type="ECO:0000256" key="1">
    <source>
        <dbReference type="ARBA" id="ARBA00008894"/>
    </source>
</evidence>
<dbReference type="SUPFAM" id="SSF52058">
    <property type="entry name" value="L domain-like"/>
    <property type="match status" value="1"/>
</dbReference>
<reference evidence="11 12" key="2">
    <citation type="submission" date="2025-05" db="UniProtKB">
        <authorList>
            <consortium name="RefSeq"/>
        </authorList>
    </citation>
    <scope>IDENTIFICATION</scope>
    <source>
        <tissue evidence="11 12">Leaf</tissue>
    </source>
</reference>
<dbReference type="Pfam" id="PF00931">
    <property type="entry name" value="NB-ARC"/>
    <property type="match status" value="1"/>
</dbReference>
<protein>
    <submittedName>
        <fullName evidence="11 12">Probable disease resistance protein At1g61300</fullName>
    </submittedName>
</protein>
<gene>
    <name evidence="11 12" type="primary">LOC110776222</name>
</gene>
<dbReference type="Gene3D" id="1.10.10.10">
    <property type="entry name" value="Winged helix-like DNA-binding domain superfamily/Winged helix DNA-binding domain"/>
    <property type="match status" value="1"/>
</dbReference>
<reference evidence="10" key="1">
    <citation type="journal article" date="2021" name="Nat. Commun.">
        <title>Genomic analyses provide insights into spinach domestication and the genetic basis of agronomic traits.</title>
        <authorList>
            <person name="Cai X."/>
            <person name="Sun X."/>
            <person name="Xu C."/>
            <person name="Sun H."/>
            <person name="Wang X."/>
            <person name="Ge C."/>
            <person name="Zhang Z."/>
            <person name="Wang Q."/>
            <person name="Fei Z."/>
            <person name="Jiao C."/>
            <person name="Wang Q."/>
        </authorList>
    </citation>
    <scope>NUCLEOTIDE SEQUENCE [LARGE SCALE GENOMIC DNA]</scope>
    <source>
        <strain evidence="10">cv. Varoflay</strain>
    </source>
</reference>
<accession>A0ABM3QTE4</accession>
<feature type="domain" description="NB-ARC" evidence="7">
    <location>
        <begin position="168"/>
        <end position="339"/>
    </location>
</feature>
<evidence type="ECO:0000259" key="7">
    <source>
        <dbReference type="Pfam" id="PF00931"/>
    </source>
</evidence>
<dbReference type="InterPro" id="IPR057135">
    <property type="entry name" value="At4g27190-like_LRR"/>
</dbReference>
<dbReference type="PANTHER" id="PTHR33463">
    <property type="entry name" value="NB-ARC DOMAIN-CONTAINING PROTEIN-RELATED"/>
    <property type="match status" value="1"/>
</dbReference>
<dbReference type="PANTHER" id="PTHR33463:SF209">
    <property type="entry name" value="DISEASE RESISTANCE PROTEIN RPS2-LIKE"/>
    <property type="match status" value="1"/>
</dbReference>
<dbReference type="InterPro" id="IPR002182">
    <property type="entry name" value="NB-ARC"/>
</dbReference>
<dbReference type="PRINTS" id="PR00364">
    <property type="entry name" value="DISEASERSIST"/>
</dbReference>
<comment type="similarity">
    <text evidence="1">Belongs to the disease resistance NB-LRR family.</text>
</comment>
<sequence length="1043" mass="117069">MFLDNGCASLREAQKRKLGFKLTYHVVALVCGVVGILTSMVGSSACFYNSYTTSRNSLAILEQKVRDLKQLLEKIELKFRGNGVLRPDPSEWIRNVNTFLEADRKMDLGGHLHESCINCCLVCKTWKLILNSTRKADKLLKEGEDIEVVGIRRSGSRTTYFFGEDVENISEMIWNEVSQETGVQVVCIHGIAGVGKTVMAAAIHDKALENMEDNFQNVIWISIEYGWVMKDIQEEIGRQLPSDLSDCTDDRVRAERLKAVLTSKKFLLVLDSFPMWQDLNLDHIGLPRSSNSWKLIVASRSYSACIKVRERISATNIIYEIKPLPQDKAWELFEHVAGSNLGRLNDEIIQDTKLAVIDLNGLPSAIEMFAKALKEIPDDNPTRIIDSWKRELVSLSSSGSLLGRKGQEFFNGFKDIFEKLEQVELSCFAYCLLFPKGYIIKAKELIEYWMWEGILGEVSCLEETIGKGREVLHNLSDAHLLEIIDEGKPEESVRMLTVIRFAAMNADVIKSGHHDIIKCGNSVKELPLAKDWPENTQRATFVQNEVCALQNSPDCKFLSTLLMQDNPLDSASHKKFFSKLVNLRVLDLSRTKMKSLPKSLSGLDNLHALLLRDCENLTSLPSLSNLQKLLVLDLSGTPVTELPRGLNNLTNLRRLNLSCTKLQVLQASEVGQLTQLEELLLMCNSGGNLIWGSNKIYSVRRDLCIEEIINLGRLVVLQLNFSDTAVFRKFLHTAKFERNAARQGVTKRRFKFRVGQMYNNCDHVVGDNSLTLIGDHRAPLTKGTAELHLISCAQKLPSLNIYGCLRHLSILDVSDFDYLEYVLTREMLNNLVELKEIRVRRCQKTVSIIKPDAEADIIAVPKLTTLLLCDLPELKSICDWQEVNFPFLEEVKVLNCEIMELPTMGAGERKILIKGYRNWLEREKNSNSSASSVFIYEEIPQPTEIQPSSTSGLPPVPPVQPINCTGLPPVPPVQTVNRTGHTTPGYLDILRGWVVVTFSRAAGDLHTASTSSYAMSEDSALPLAGAGPSEIELNRSRSSRSTN</sequence>
<dbReference type="RefSeq" id="XP_056686633.1">
    <property type="nucleotide sequence ID" value="XM_056830655.1"/>
</dbReference>
<proteinExistence type="inferred from homology"/>
<keyword evidence="6" id="KW-0472">Membrane</keyword>
<dbReference type="InterPro" id="IPR027417">
    <property type="entry name" value="P-loop_NTPase"/>
</dbReference>
<dbReference type="InterPro" id="IPR032675">
    <property type="entry name" value="LRR_dom_sf"/>
</dbReference>
<evidence type="ECO:0000313" key="11">
    <source>
        <dbReference type="RefSeq" id="XP_056686633.1"/>
    </source>
</evidence>